<proteinExistence type="predicted"/>
<sequence>MTCQHPRCSLPIHSICSNHCFWSLCSQHLGEHRTILINEFEQVVQDLIKPTNMLSKSVEQAKENMAKDQQHEFDLLERSHQNQIQKFDQRLIAISRLQIQHTQMSEHLAKIKNNESNLTQDDFQKVDKLIQEINQHKTLPTDFDISLPEKQVQSNNCPLKSLNVYGLRASHNVRLCTHQKRSRDLYNHFRYYHQLTKDYANILQNAVLDNLDPKKTVLFPADAVITDVHKKYPCPFQDASVSRGIHSTPCSFLVSKRYLPVHLKIVHHLRAAQIQEVVKSTKFEN</sequence>
<dbReference type="Proteomes" id="UP000663852">
    <property type="component" value="Unassembled WGS sequence"/>
</dbReference>
<organism evidence="2 3">
    <name type="scientific">Adineta ricciae</name>
    <name type="common">Rotifer</name>
    <dbReference type="NCBI Taxonomy" id="249248"/>
    <lineage>
        <taxon>Eukaryota</taxon>
        <taxon>Metazoa</taxon>
        <taxon>Spiralia</taxon>
        <taxon>Gnathifera</taxon>
        <taxon>Rotifera</taxon>
        <taxon>Eurotatoria</taxon>
        <taxon>Bdelloidea</taxon>
        <taxon>Adinetida</taxon>
        <taxon>Adinetidae</taxon>
        <taxon>Adineta</taxon>
    </lineage>
</organism>
<evidence type="ECO:0000313" key="3">
    <source>
        <dbReference type="Proteomes" id="UP000663828"/>
    </source>
</evidence>
<dbReference type="AlphaFoldDB" id="A0A815M6S0"/>
<protein>
    <submittedName>
        <fullName evidence="2">Uncharacterized protein</fullName>
    </submittedName>
</protein>
<dbReference type="Proteomes" id="UP000663828">
    <property type="component" value="Unassembled WGS sequence"/>
</dbReference>
<accession>A0A815M6S0</accession>
<dbReference type="EMBL" id="CAJNOR010003481">
    <property type="protein sequence ID" value="CAF1418318.1"/>
    <property type="molecule type" value="Genomic_DNA"/>
</dbReference>
<evidence type="ECO:0000313" key="1">
    <source>
        <dbReference type="EMBL" id="CAF0854453.1"/>
    </source>
</evidence>
<keyword evidence="3" id="KW-1185">Reference proteome</keyword>
<name>A0A815M6S0_ADIRI</name>
<dbReference type="OrthoDB" id="10047937at2759"/>
<dbReference type="EMBL" id="CAJNOJ010000023">
    <property type="protein sequence ID" value="CAF0854453.1"/>
    <property type="molecule type" value="Genomic_DNA"/>
</dbReference>
<gene>
    <name evidence="1" type="ORF">EDS130_LOCUS7478</name>
    <name evidence="2" type="ORF">XAT740_LOCUS35062</name>
</gene>
<comment type="caution">
    <text evidence="2">The sequence shown here is derived from an EMBL/GenBank/DDBJ whole genome shotgun (WGS) entry which is preliminary data.</text>
</comment>
<reference evidence="2" key="1">
    <citation type="submission" date="2021-02" db="EMBL/GenBank/DDBJ databases">
        <authorList>
            <person name="Nowell W R."/>
        </authorList>
    </citation>
    <scope>NUCLEOTIDE SEQUENCE</scope>
</reference>
<evidence type="ECO:0000313" key="2">
    <source>
        <dbReference type="EMBL" id="CAF1418318.1"/>
    </source>
</evidence>